<gene>
    <name evidence="1" type="ORF">RR42_s2508</name>
</gene>
<dbReference type="RefSeq" id="WP_043356113.1">
    <property type="nucleotide sequence ID" value="NZ_CP010537.1"/>
</dbReference>
<evidence type="ECO:0008006" key="3">
    <source>
        <dbReference type="Google" id="ProtNLM"/>
    </source>
</evidence>
<evidence type="ECO:0000313" key="1">
    <source>
        <dbReference type="EMBL" id="AJG24090.1"/>
    </source>
</evidence>
<evidence type="ECO:0000313" key="2">
    <source>
        <dbReference type="Proteomes" id="UP000031843"/>
    </source>
</evidence>
<keyword evidence="2" id="KW-1185">Reference proteome</keyword>
<accession>A0A0C4YNK3</accession>
<dbReference type="Proteomes" id="UP000031843">
    <property type="component" value="Chromosome secondary"/>
</dbReference>
<dbReference type="EMBL" id="CP010537">
    <property type="protein sequence ID" value="AJG24090.1"/>
    <property type="molecule type" value="Genomic_DNA"/>
</dbReference>
<dbReference type="STRING" id="68895.RR42_s2508"/>
<dbReference type="OrthoDB" id="8780806at2"/>
<name>A0A0C4YNK3_9BURK</name>
<protein>
    <recommendedName>
        <fullName evidence="3">DUF937 domain-containing protein</fullName>
    </recommendedName>
</protein>
<proteinExistence type="predicted"/>
<dbReference type="KEGG" id="cbw:RR42_s2508"/>
<sequence>MSLMDFLQNAASALGGNPEQQVDHIAQNAPEGALGQLLAGAFHSDQTPAFGNMVGELFGQSSGAQQAGMLNQLLATLGPAVLSGAAGGALGNLLQPGATQVTPEQASQLSPAQVQEIATHAEQVHPGIVDQIAGFYAQHPTLVKTIGSAALAIALAKFKEHQQG</sequence>
<organism evidence="1 2">
    <name type="scientific">Cupriavidus basilensis</name>
    <dbReference type="NCBI Taxonomy" id="68895"/>
    <lineage>
        <taxon>Bacteria</taxon>
        <taxon>Pseudomonadati</taxon>
        <taxon>Pseudomonadota</taxon>
        <taxon>Betaproteobacteria</taxon>
        <taxon>Burkholderiales</taxon>
        <taxon>Burkholderiaceae</taxon>
        <taxon>Cupriavidus</taxon>
    </lineage>
</organism>
<dbReference type="AlphaFoldDB" id="A0A0C4YNK3"/>
<reference evidence="1 2" key="1">
    <citation type="journal article" date="2015" name="Genome Announc.">
        <title>Complete Genome Sequence of Cupriavidus basilensis 4G11, Isolated from the Oak Ridge Field Research Center Site.</title>
        <authorList>
            <person name="Ray J."/>
            <person name="Waters R.J."/>
            <person name="Skerker J.M."/>
            <person name="Kuehl J.V."/>
            <person name="Price M.N."/>
            <person name="Huang J."/>
            <person name="Chakraborty R."/>
            <person name="Arkin A.P."/>
            <person name="Deutschbauer A."/>
        </authorList>
    </citation>
    <scope>NUCLEOTIDE SEQUENCE [LARGE SCALE GENOMIC DNA]</scope>
    <source>
        <strain evidence="1">4G11</strain>
    </source>
</reference>